<dbReference type="InterPro" id="IPR008910">
    <property type="entry name" value="MSC_TM_helix"/>
</dbReference>
<comment type="subcellular location">
    <subcellularLocation>
        <location evidence="1">Cell membrane</location>
        <topology evidence="1">Multi-pass membrane protein</topology>
    </subcellularLocation>
</comment>
<organism evidence="11 12">
    <name type="scientific">Sphingobacterium zhuxiongii</name>
    <dbReference type="NCBI Taxonomy" id="2662364"/>
    <lineage>
        <taxon>Bacteria</taxon>
        <taxon>Pseudomonadati</taxon>
        <taxon>Bacteroidota</taxon>
        <taxon>Sphingobacteriia</taxon>
        <taxon>Sphingobacteriales</taxon>
        <taxon>Sphingobacteriaceae</taxon>
        <taxon>Sphingobacterium</taxon>
    </lineage>
</organism>
<evidence type="ECO:0000256" key="2">
    <source>
        <dbReference type="ARBA" id="ARBA00008017"/>
    </source>
</evidence>
<dbReference type="SUPFAM" id="SSF82689">
    <property type="entry name" value="Mechanosensitive channel protein MscS (YggB), C-terminal domain"/>
    <property type="match status" value="1"/>
</dbReference>
<dbReference type="Pfam" id="PF05552">
    <property type="entry name" value="MS_channel_1st_1"/>
    <property type="match status" value="1"/>
</dbReference>
<dbReference type="Gene3D" id="1.10.287.1260">
    <property type="match status" value="1"/>
</dbReference>
<feature type="transmembrane region" description="Helical" evidence="7">
    <location>
        <begin position="329"/>
        <end position="350"/>
    </location>
</feature>
<dbReference type="PANTHER" id="PTHR30221">
    <property type="entry name" value="SMALL-CONDUCTANCE MECHANOSENSITIVE CHANNEL"/>
    <property type="match status" value="1"/>
</dbReference>
<evidence type="ECO:0000259" key="10">
    <source>
        <dbReference type="Pfam" id="PF21082"/>
    </source>
</evidence>
<feature type="domain" description="Mechanosensitive ion channel MscS C-terminal" evidence="10">
    <location>
        <begin position="496"/>
        <end position="577"/>
    </location>
</feature>
<keyword evidence="8" id="KW-0732">Signal</keyword>
<evidence type="ECO:0000256" key="7">
    <source>
        <dbReference type="SAM" id="Phobius"/>
    </source>
</evidence>
<name>A0A5Q0Q5F8_9SPHI</name>
<feature type="transmembrane region" description="Helical" evidence="7">
    <location>
        <begin position="403"/>
        <end position="430"/>
    </location>
</feature>
<keyword evidence="6 7" id="KW-0472">Membrane</keyword>
<evidence type="ECO:0000259" key="9">
    <source>
        <dbReference type="Pfam" id="PF00924"/>
    </source>
</evidence>
<dbReference type="Pfam" id="PF00924">
    <property type="entry name" value="MS_channel_2nd"/>
    <property type="match status" value="1"/>
</dbReference>
<dbReference type="InterPro" id="IPR010920">
    <property type="entry name" value="LSM_dom_sf"/>
</dbReference>
<dbReference type="PANTHER" id="PTHR30221:SF18">
    <property type="entry name" value="SLL0590 PROTEIN"/>
    <property type="match status" value="1"/>
</dbReference>
<evidence type="ECO:0000313" key="12">
    <source>
        <dbReference type="Proteomes" id="UP000326921"/>
    </source>
</evidence>
<dbReference type="GO" id="GO:0008381">
    <property type="term" value="F:mechanosensitive monoatomic ion channel activity"/>
    <property type="evidence" value="ECO:0007669"/>
    <property type="project" value="InterPro"/>
</dbReference>
<dbReference type="RefSeq" id="WP_153509626.1">
    <property type="nucleotide sequence ID" value="NZ_CP045652.1"/>
</dbReference>
<dbReference type="AlphaFoldDB" id="A0A5Q0Q5F8"/>
<evidence type="ECO:0000256" key="5">
    <source>
        <dbReference type="ARBA" id="ARBA00022989"/>
    </source>
</evidence>
<dbReference type="GO" id="GO:0005886">
    <property type="term" value="C:plasma membrane"/>
    <property type="evidence" value="ECO:0007669"/>
    <property type="project" value="UniProtKB-SubCell"/>
</dbReference>
<keyword evidence="12" id="KW-1185">Reference proteome</keyword>
<dbReference type="InterPro" id="IPR045275">
    <property type="entry name" value="MscS_archaea/bacteria_type"/>
</dbReference>
<keyword evidence="3" id="KW-1003">Cell membrane</keyword>
<evidence type="ECO:0000256" key="8">
    <source>
        <dbReference type="SAM" id="SignalP"/>
    </source>
</evidence>
<dbReference type="InterPro" id="IPR006685">
    <property type="entry name" value="MscS_channel_2nd"/>
</dbReference>
<evidence type="ECO:0000256" key="4">
    <source>
        <dbReference type="ARBA" id="ARBA00022692"/>
    </source>
</evidence>
<feature type="transmembrane region" description="Helical" evidence="7">
    <location>
        <begin position="214"/>
        <end position="231"/>
    </location>
</feature>
<keyword evidence="4 7" id="KW-0812">Transmembrane</keyword>
<dbReference type="Gene3D" id="3.30.70.100">
    <property type="match status" value="1"/>
</dbReference>
<evidence type="ECO:0000256" key="1">
    <source>
        <dbReference type="ARBA" id="ARBA00004651"/>
    </source>
</evidence>
<reference evidence="11 12" key="1">
    <citation type="submission" date="2019-10" db="EMBL/GenBank/DDBJ databases">
        <authorList>
            <person name="Dong K."/>
        </authorList>
    </citation>
    <scope>NUCLEOTIDE SEQUENCE [LARGE SCALE GENOMIC DNA]</scope>
    <source>
        <strain evidence="12">dk4302</strain>
    </source>
</reference>
<evidence type="ECO:0000313" key="11">
    <source>
        <dbReference type="EMBL" id="QGA25305.1"/>
    </source>
</evidence>
<dbReference type="InterPro" id="IPR049278">
    <property type="entry name" value="MS_channel_C"/>
</dbReference>
<dbReference type="Gene3D" id="2.30.30.60">
    <property type="match status" value="1"/>
</dbReference>
<feature type="signal peptide" evidence="8">
    <location>
        <begin position="1"/>
        <end position="21"/>
    </location>
</feature>
<feature type="chain" id="PRO_5024969470" evidence="8">
    <location>
        <begin position="22"/>
        <end position="588"/>
    </location>
</feature>
<evidence type="ECO:0000256" key="3">
    <source>
        <dbReference type="ARBA" id="ARBA00022475"/>
    </source>
</evidence>
<dbReference type="EMBL" id="CP045652">
    <property type="protein sequence ID" value="QGA25305.1"/>
    <property type="molecule type" value="Genomic_DNA"/>
</dbReference>
<feature type="transmembrane region" description="Helical" evidence="7">
    <location>
        <begin position="371"/>
        <end position="391"/>
    </location>
</feature>
<feature type="domain" description="Mechanosensitive ion channel MscS" evidence="9">
    <location>
        <begin position="417"/>
        <end position="482"/>
    </location>
</feature>
<sequence length="588" mass="67265">MRLPTITLSLSLLFFPLIIRAQTTTIDTKHSDKSLLMEEISNRIEHDSIFYINLMNAFKQLQFNSNENHRGDTLIKAKQASDSFQQAEFKEKIKKLKLSNTAFPVVLHKDTLFYIHTRIGSFLPQERASAISNKIYALYDADNFDPNLLSIEVNAEGRDIIYNQQEHIISVSILDAIWEDKSTDELAQSYVESIRAVIQKEREAYSLFNITKRIGLVILIIVLTSSLLLLINRFFGFTARNIATIKDHIMNGKVFQKVKVLRSNHVEQALIRLNKLLKIIVIFFSVYLSLPLLFSVFPETKAWTSTLIKLISNPLNAILRSFIDYLPNLFRVIVIFFLFKYLVRIARYIFQEIQRENIHFRDFHPEWALPTFKIVQFVCYAFMMVLIFPYLPGSSSPAFKGITVFIGVLVSLGSSNAIANVVAGLVITYMRPFQLGDRVKIGDTVGDVLEKTMLVTRIKTCKNEEITVPNSMVLSSSTINYSNQTKQENKGLIIHYVVTVGYDVPWETVYRLLIVAALASDGIEELPEPFVLQTQLNDFNISYQINAYTRNANVQAAIYSSLLENIQKVFQNVGIELLSPNYHVLNQK</sequence>
<feature type="transmembrane region" description="Helical" evidence="7">
    <location>
        <begin position="276"/>
        <end position="297"/>
    </location>
</feature>
<dbReference type="Proteomes" id="UP000326921">
    <property type="component" value="Chromosome"/>
</dbReference>
<gene>
    <name evidence="11" type="ORF">GFH32_02785</name>
</gene>
<dbReference type="InterPro" id="IPR011066">
    <property type="entry name" value="MscS_channel_C_sf"/>
</dbReference>
<proteinExistence type="inferred from homology"/>
<evidence type="ECO:0000256" key="6">
    <source>
        <dbReference type="ARBA" id="ARBA00023136"/>
    </source>
</evidence>
<protein>
    <submittedName>
        <fullName evidence="11">Mechanosensitive ion channel</fullName>
    </submittedName>
</protein>
<dbReference type="SUPFAM" id="SSF50182">
    <property type="entry name" value="Sm-like ribonucleoproteins"/>
    <property type="match status" value="1"/>
</dbReference>
<dbReference type="KEGG" id="sphe:GFH32_02785"/>
<dbReference type="InterPro" id="IPR023408">
    <property type="entry name" value="MscS_beta-dom_sf"/>
</dbReference>
<keyword evidence="5 7" id="KW-1133">Transmembrane helix</keyword>
<dbReference type="Pfam" id="PF21082">
    <property type="entry name" value="MS_channel_3rd"/>
    <property type="match status" value="1"/>
</dbReference>
<accession>A0A5Q0Q5F8</accession>
<comment type="similarity">
    <text evidence="2">Belongs to the MscS (TC 1.A.23) family.</text>
</comment>